<evidence type="ECO:0000259" key="1">
    <source>
        <dbReference type="Pfam" id="PF13354"/>
    </source>
</evidence>
<keyword evidence="3" id="KW-1185">Reference proteome</keyword>
<gene>
    <name evidence="2" type="ORF">Q0590_08110</name>
</gene>
<keyword evidence="2" id="KW-0378">Hydrolase</keyword>
<dbReference type="Proteomes" id="UP001168528">
    <property type="component" value="Unassembled WGS sequence"/>
</dbReference>
<dbReference type="InterPro" id="IPR012338">
    <property type="entry name" value="Beta-lactam/transpept-like"/>
</dbReference>
<sequence>MSTTLFAQTKPAKGKNLIEDLLKSHSELFSKVLQNPEKFEVQVLYTQINRDKNNKPSFTTYSYRTDAGQYFYPASTVKLPAVLLSLEKLNQLNVPGLIKESPLKIDSTCTKQAAVLEDSTAADGKPTLAHYIKKILLVSDNDAYNRLYEFVGQKGMHDGLHNKGFTNNRFIKRLQVGSTAEEDRCTNGFTFYNTKGEILYQQPAAYNQEEYPNQLQTTLKGSGYMQQETLIEKPMDFSALNQIALQDLHGILQALIFPEAVPQKQRFGLTEADYQFVYKYMSMFPEESKSPVYDESYYNSYGKFFLYGDTKKKIPANIRIFNKAGWAYGTLTDNAYIIDLENKIEFLLTATILVNENGIFNDNQYEYETIGKPFLANLGRVILEHEFKRKRKNKPDLSKFSIDYTQQ</sequence>
<feature type="domain" description="Beta-lactamase class A catalytic" evidence="1">
    <location>
        <begin position="67"/>
        <end position="266"/>
    </location>
</feature>
<dbReference type="InterPro" id="IPR045155">
    <property type="entry name" value="Beta-lactam_cat"/>
</dbReference>
<dbReference type="EMBL" id="JAUKPO010000003">
    <property type="protein sequence ID" value="MDO1446211.1"/>
    <property type="molecule type" value="Genomic_DNA"/>
</dbReference>
<name>A0ABT8R284_9BACT</name>
<organism evidence="2 3">
    <name type="scientific">Rhodocytophaga aerolata</name>
    <dbReference type="NCBI Taxonomy" id="455078"/>
    <lineage>
        <taxon>Bacteria</taxon>
        <taxon>Pseudomonadati</taxon>
        <taxon>Bacteroidota</taxon>
        <taxon>Cytophagia</taxon>
        <taxon>Cytophagales</taxon>
        <taxon>Rhodocytophagaceae</taxon>
        <taxon>Rhodocytophaga</taxon>
    </lineage>
</organism>
<accession>A0ABT8R284</accession>
<comment type="caution">
    <text evidence="2">The sequence shown here is derived from an EMBL/GenBank/DDBJ whole genome shotgun (WGS) entry which is preliminary data.</text>
</comment>
<proteinExistence type="predicted"/>
<dbReference type="Gene3D" id="3.40.710.10">
    <property type="entry name" value="DD-peptidase/beta-lactamase superfamily"/>
    <property type="match status" value="1"/>
</dbReference>
<dbReference type="RefSeq" id="WP_302037012.1">
    <property type="nucleotide sequence ID" value="NZ_JAUKPO010000003.1"/>
</dbReference>
<evidence type="ECO:0000313" key="3">
    <source>
        <dbReference type="Proteomes" id="UP001168528"/>
    </source>
</evidence>
<dbReference type="GO" id="GO:0016787">
    <property type="term" value="F:hydrolase activity"/>
    <property type="evidence" value="ECO:0007669"/>
    <property type="project" value="UniProtKB-KW"/>
</dbReference>
<dbReference type="SUPFAM" id="SSF56601">
    <property type="entry name" value="beta-lactamase/transpeptidase-like"/>
    <property type="match status" value="1"/>
</dbReference>
<protein>
    <submittedName>
        <fullName evidence="2">Serine hydrolase</fullName>
    </submittedName>
</protein>
<evidence type="ECO:0000313" key="2">
    <source>
        <dbReference type="EMBL" id="MDO1446211.1"/>
    </source>
</evidence>
<reference evidence="2" key="1">
    <citation type="submission" date="2023-07" db="EMBL/GenBank/DDBJ databases">
        <title>The genome sequence of Rhodocytophaga aerolata KACC 12507.</title>
        <authorList>
            <person name="Zhang X."/>
        </authorList>
    </citation>
    <scope>NUCLEOTIDE SEQUENCE</scope>
    <source>
        <strain evidence="2">KACC 12507</strain>
    </source>
</reference>
<dbReference type="Pfam" id="PF13354">
    <property type="entry name" value="Beta-lactamase2"/>
    <property type="match status" value="1"/>
</dbReference>